<comment type="caution">
    <text evidence="6">The sequence shown here is derived from an EMBL/GenBank/DDBJ whole genome shotgun (WGS) entry which is preliminary data.</text>
</comment>
<dbReference type="PROSITE" id="PS50110">
    <property type="entry name" value="RESPONSE_REGULATORY"/>
    <property type="match status" value="1"/>
</dbReference>
<dbReference type="Gene3D" id="3.30.70.270">
    <property type="match status" value="1"/>
</dbReference>
<feature type="modified residue" description="4-aspartylphosphate" evidence="2">
    <location>
        <position position="59"/>
    </location>
</feature>
<dbReference type="Pfam" id="PF00563">
    <property type="entry name" value="EAL"/>
    <property type="match status" value="1"/>
</dbReference>
<dbReference type="FunFam" id="3.30.70.270:FF:000001">
    <property type="entry name" value="Diguanylate cyclase domain protein"/>
    <property type="match status" value="1"/>
</dbReference>
<organism evidence="6 7">
    <name type="scientific">Abyssibacter profundi</name>
    <dbReference type="NCBI Taxonomy" id="2182787"/>
    <lineage>
        <taxon>Bacteria</taxon>
        <taxon>Pseudomonadati</taxon>
        <taxon>Pseudomonadota</taxon>
        <taxon>Gammaproteobacteria</taxon>
        <taxon>Chromatiales</taxon>
        <taxon>Oceanococcaceae</taxon>
        <taxon>Abyssibacter</taxon>
    </lineage>
</organism>
<evidence type="ECO:0008006" key="8">
    <source>
        <dbReference type="Google" id="ProtNLM"/>
    </source>
</evidence>
<name>A0A383XQG1_9GAMM</name>
<dbReference type="PROSITE" id="PS50883">
    <property type="entry name" value="EAL"/>
    <property type="match status" value="1"/>
</dbReference>
<evidence type="ECO:0000256" key="2">
    <source>
        <dbReference type="PROSITE-ProRule" id="PRU00169"/>
    </source>
</evidence>
<keyword evidence="2" id="KW-0597">Phosphoprotein</keyword>
<dbReference type="PANTHER" id="PTHR44757">
    <property type="entry name" value="DIGUANYLATE CYCLASE DGCP"/>
    <property type="match status" value="1"/>
</dbReference>
<evidence type="ECO:0000259" key="5">
    <source>
        <dbReference type="PROSITE" id="PS50887"/>
    </source>
</evidence>
<evidence type="ECO:0000256" key="1">
    <source>
        <dbReference type="ARBA" id="ARBA00001946"/>
    </source>
</evidence>
<accession>A0A383XQG1</accession>
<dbReference type="InterPro" id="IPR001633">
    <property type="entry name" value="EAL_dom"/>
</dbReference>
<dbReference type="Pfam" id="PF00072">
    <property type="entry name" value="Response_reg"/>
    <property type="match status" value="1"/>
</dbReference>
<keyword evidence="7" id="KW-1185">Reference proteome</keyword>
<dbReference type="Gene3D" id="3.40.50.2300">
    <property type="match status" value="1"/>
</dbReference>
<dbReference type="SMART" id="SM00052">
    <property type="entry name" value="EAL"/>
    <property type="match status" value="1"/>
</dbReference>
<dbReference type="Gene3D" id="3.20.20.450">
    <property type="entry name" value="EAL domain"/>
    <property type="match status" value="1"/>
</dbReference>
<dbReference type="CDD" id="cd01948">
    <property type="entry name" value="EAL"/>
    <property type="match status" value="1"/>
</dbReference>
<dbReference type="GO" id="GO:0003824">
    <property type="term" value="F:catalytic activity"/>
    <property type="evidence" value="ECO:0007669"/>
    <property type="project" value="UniProtKB-ARBA"/>
</dbReference>
<evidence type="ECO:0000313" key="6">
    <source>
        <dbReference type="EMBL" id="PWN54865.1"/>
    </source>
</evidence>
<dbReference type="EMBL" id="QEQK01000017">
    <property type="protein sequence ID" value="PWN54865.1"/>
    <property type="molecule type" value="Genomic_DNA"/>
</dbReference>
<dbReference type="InterPro" id="IPR011006">
    <property type="entry name" value="CheY-like_superfamily"/>
</dbReference>
<dbReference type="InterPro" id="IPR052155">
    <property type="entry name" value="Biofilm_reg_signaling"/>
</dbReference>
<dbReference type="CDD" id="cd01949">
    <property type="entry name" value="GGDEF"/>
    <property type="match status" value="1"/>
</dbReference>
<reference evidence="6 7" key="1">
    <citation type="submission" date="2018-05" db="EMBL/GenBank/DDBJ databases">
        <title>Abyssibacter profundi OUC007T gen. nov., sp. nov, a marine bacterium isolated from seawater of the Mariana Trench.</title>
        <authorList>
            <person name="Zhou S."/>
        </authorList>
    </citation>
    <scope>NUCLEOTIDE SEQUENCE [LARGE SCALE GENOMIC DNA]</scope>
    <source>
        <strain evidence="6 7">OUC007</strain>
    </source>
</reference>
<dbReference type="NCBIfam" id="TIGR00254">
    <property type="entry name" value="GGDEF"/>
    <property type="match status" value="1"/>
</dbReference>
<evidence type="ECO:0000313" key="7">
    <source>
        <dbReference type="Proteomes" id="UP000251800"/>
    </source>
</evidence>
<dbReference type="InterPro" id="IPR029787">
    <property type="entry name" value="Nucleotide_cyclase"/>
</dbReference>
<dbReference type="PANTHER" id="PTHR44757:SF2">
    <property type="entry name" value="BIOFILM ARCHITECTURE MAINTENANCE PROTEIN MBAA"/>
    <property type="match status" value="1"/>
</dbReference>
<dbReference type="InterPro" id="IPR043128">
    <property type="entry name" value="Rev_trsase/Diguanyl_cyclase"/>
</dbReference>
<dbReference type="AlphaFoldDB" id="A0A383XQG1"/>
<comment type="cofactor">
    <cofactor evidence="1">
        <name>Mg(2+)</name>
        <dbReference type="ChEBI" id="CHEBI:18420"/>
    </cofactor>
</comment>
<sequence length="587" mass="64152">MSEFTIDVLLVEDSKLDARLIEERLHVASPGTVRLRHASTLAHGVEELGRRLPDCILLDLHLPDGAGVENVEAMLEAANGVTLVVMTGLNDEATAMAALKLGAQEYLLKDQYDGATLLRVLRHAIERNRLVREIDAQREEQYFHASHDVLTGLANRQLFDEQATQAVKAASRAGAELAFCYVDLDGFKPVNDTYGHSVGDAVLVQVAQVLRGAVRDSDHVARLGGDEFAVILTDFGRGESAQQRAHVIVERIVRQIGAITEVEGHAIQLGASAGVSVFPAHGRSMEKLLVNADMAMYAAKRSGRGQVVVYSERMRGAPGTIPDGDQVLDLRRAVNDREFTPYFQPIFDRTGQAMVGAEALLRWRCDGAGAEYTAEHLVQAARRDRVLDQVESQLFEAALREYAAWIDEGVAPEFLAINTTTASLSQSSAVTTWLQTLETHEVPAARLQLELEPDPRIAPDAIAPELARLREAGVRLSLQLWSPDVPLPQVAGHAVDHIKLRRPLIEALLDEAQNPVPARLVRAMLAVAKGFDWGVEACGIQSEDEARCLQQLHAFDRLQGNWWQAASSADQFRAWLATAAVAEGVAS</sequence>
<protein>
    <recommendedName>
        <fullName evidence="8">GGDEF domain-containing response regulator</fullName>
    </recommendedName>
</protein>
<dbReference type="InterPro" id="IPR035919">
    <property type="entry name" value="EAL_sf"/>
</dbReference>
<feature type="domain" description="Response regulatory" evidence="3">
    <location>
        <begin position="7"/>
        <end position="124"/>
    </location>
</feature>
<feature type="domain" description="GGDEF" evidence="5">
    <location>
        <begin position="175"/>
        <end position="312"/>
    </location>
</feature>
<evidence type="ECO:0000259" key="3">
    <source>
        <dbReference type="PROSITE" id="PS50110"/>
    </source>
</evidence>
<evidence type="ECO:0000259" key="4">
    <source>
        <dbReference type="PROSITE" id="PS50883"/>
    </source>
</evidence>
<dbReference type="Pfam" id="PF00990">
    <property type="entry name" value="GGDEF"/>
    <property type="match status" value="1"/>
</dbReference>
<dbReference type="RefSeq" id="WP_109721428.1">
    <property type="nucleotide sequence ID" value="NZ_QEQK01000017.1"/>
</dbReference>
<gene>
    <name evidence="6" type="ORF">DEH80_15495</name>
</gene>
<dbReference type="InterPro" id="IPR000160">
    <property type="entry name" value="GGDEF_dom"/>
</dbReference>
<dbReference type="Proteomes" id="UP000251800">
    <property type="component" value="Unassembled WGS sequence"/>
</dbReference>
<dbReference type="SMART" id="SM00448">
    <property type="entry name" value="REC"/>
    <property type="match status" value="1"/>
</dbReference>
<dbReference type="GO" id="GO:0000160">
    <property type="term" value="P:phosphorelay signal transduction system"/>
    <property type="evidence" value="ECO:0007669"/>
    <property type="project" value="InterPro"/>
</dbReference>
<dbReference type="SUPFAM" id="SSF55073">
    <property type="entry name" value="Nucleotide cyclase"/>
    <property type="match status" value="1"/>
</dbReference>
<dbReference type="SUPFAM" id="SSF52172">
    <property type="entry name" value="CheY-like"/>
    <property type="match status" value="1"/>
</dbReference>
<dbReference type="SUPFAM" id="SSF141868">
    <property type="entry name" value="EAL domain-like"/>
    <property type="match status" value="1"/>
</dbReference>
<dbReference type="OrthoDB" id="5603059at2"/>
<proteinExistence type="predicted"/>
<dbReference type="InterPro" id="IPR001789">
    <property type="entry name" value="Sig_transdc_resp-reg_receiver"/>
</dbReference>
<dbReference type="PROSITE" id="PS50887">
    <property type="entry name" value="GGDEF"/>
    <property type="match status" value="1"/>
</dbReference>
<feature type="domain" description="EAL" evidence="4">
    <location>
        <begin position="323"/>
        <end position="580"/>
    </location>
</feature>
<dbReference type="SMART" id="SM00267">
    <property type="entry name" value="GGDEF"/>
    <property type="match status" value="1"/>
</dbReference>